<gene>
    <name evidence="2" type="ORF">LPAF129_16660</name>
</gene>
<dbReference type="InterPro" id="IPR016181">
    <property type="entry name" value="Acyl_CoA_acyltransferase"/>
</dbReference>
<dbReference type="InterPro" id="IPR000182">
    <property type="entry name" value="GNAT_dom"/>
</dbReference>
<dbReference type="PROSITE" id="PS51186">
    <property type="entry name" value="GNAT"/>
    <property type="match status" value="1"/>
</dbReference>
<organism evidence="2 3">
    <name type="scientific">Ligilactobacillus pabuli</name>
    <dbReference type="NCBI Taxonomy" id="2886039"/>
    <lineage>
        <taxon>Bacteria</taxon>
        <taxon>Bacillati</taxon>
        <taxon>Bacillota</taxon>
        <taxon>Bacilli</taxon>
        <taxon>Lactobacillales</taxon>
        <taxon>Lactobacillaceae</taxon>
        <taxon>Ligilactobacillus</taxon>
    </lineage>
</organism>
<name>A0ABQ5JIV9_9LACO</name>
<protein>
    <submittedName>
        <fullName evidence="2">Acetyltransferase</fullName>
    </submittedName>
</protein>
<accession>A0ABQ5JIV9</accession>
<proteinExistence type="predicted"/>
<evidence type="ECO:0000313" key="2">
    <source>
        <dbReference type="EMBL" id="GKS81980.1"/>
    </source>
</evidence>
<feature type="domain" description="N-acetyltransferase" evidence="1">
    <location>
        <begin position="1"/>
        <end position="154"/>
    </location>
</feature>
<dbReference type="Gene3D" id="3.40.630.30">
    <property type="match status" value="1"/>
</dbReference>
<dbReference type="Proteomes" id="UP001055149">
    <property type="component" value="Unassembled WGS sequence"/>
</dbReference>
<reference evidence="2" key="1">
    <citation type="journal article" date="2022" name="Int. J. Syst. Evol. Microbiol.">
        <title>A novel species of lactic acid bacteria, Ligilactobacillus pabuli sp. nov., isolated from alfalfa silage.</title>
        <authorList>
            <person name="Tohno M."/>
            <person name="Tanizawa Y."/>
            <person name="Sawada H."/>
            <person name="Sakamoto M."/>
            <person name="Ohkuma M."/>
            <person name="Kobayashi H."/>
        </authorList>
    </citation>
    <scope>NUCLEOTIDE SEQUENCE</scope>
    <source>
        <strain evidence="2">AF129</strain>
    </source>
</reference>
<dbReference type="SUPFAM" id="SSF55729">
    <property type="entry name" value="Acyl-CoA N-acyltransferases (Nat)"/>
    <property type="match status" value="1"/>
</dbReference>
<dbReference type="EMBL" id="BQXH01000016">
    <property type="protein sequence ID" value="GKS81980.1"/>
    <property type="molecule type" value="Genomic_DNA"/>
</dbReference>
<evidence type="ECO:0000313" key="3">
    <source>
        <dbReference type="Proteomes" id="UP001055149"/>
    </source>
</evidence>
<comment type="caution">
    <text evidence="2">The sequence shown here is derived from an EMBL/GenBank/DDBJ whole genome shotgun (WGS) entry which is preliminary data.</text>
</comment>
<sequence>MKLIQYSAEYAQGITDYVLRDDYYSKQPLIAVKQAAESQSSFPILAFHNGILVSFFVLDSGSEKSKYTLQKNTMLLKSFSTDTRYVGQGFGSQALSALPTFMATNFPKIKAVVLGVNQNNLPAIRLYQKCGFKDTGRKYLGQIGWQLIFVLSLSKLDSK</sequence>
<keyword evidence="3" id="KW-1185">Reference proteome</keyword>
<dbReference type="Pfam" id="PF00583">
    <property type="entry name" value="Acetyltransf_1"/>
    <property type="match status" value="1"/>
</dbReference>
<evidence type="ECO:0000259" key="1">
    <source>
        <dbReference type="PROSITE" id="PS51186"/>
    </source>
</evidence>